<dbReference type="Gene3D" id="3.40.140.120">
    <property type="match status" value="1"/>
</dbReference>
<feature type="region of interest" description="Disordered" evidence="1">
    <location>
        <begin position="383"/>
        <end position="414"/>
    </location>
</feature>
<evidence type="ECO:0000256" key="1">
    <source>
        <dbReference type="SAM" id="MobiDB-lite"/>
    </source>
</evidence>
<keyword evidence="3" id="KW-1185">Reference proteome</keyword>
<feature type="compositionally biased region" description="Polar residues" evidence="1">
    <location>
        <begin position="389"/>
        <end position="406"/>
    </location>
</feature>
<gene>
    <name evidence="2" type="ORF">GCM10007989_33560</name>
</gene>
<accession>A0A918VXL9</accession>
<protein>
    <submittedName>
        <fullName evidence="2">Head HK97 family portal protein</fullName>
    </submittedName>
</protein>
<reference evidence="2" key="2">
    <citation type="submission" date="2020-09" db="EMBL/GenBank/DDBJ databases">
        <authorList>
            <person name="Sun Q."/>
            <person name="Kim S."/>
        </authorList>
    </citation>
    <scope>NUCLEOTIDE SEQUENCE</scope>
    <source>
        <strain evidence="2">KCTC 32437</strain>
    </source>
</reference>
<dbReference type="RefSeq" id="WP_189426940.1">
    <property type="nucleotide sequence ID" value="NZ_BMZE01000004.1"/>
</dbReference>
<dbReference type="Gene3D" id="1.20.1270.210">
    <property type="match status" value="1"/>
</dbReference>
<dbReference type="AlphaFoldDB" id="A0A918VXL9"/>
<sequence length="414" mass="45687">MSFSKFLSDVLKKSEVEQTDSRLSTLTDPLASLLFGAQPTYSNISVTPKTAMQVPAVASAVTLISDAVGTLPVKLYVRNGKGKEADTAHPAFTLAHDEATDWTSAAELRTQLTRDALLHDNGGFALAVRGGSGNVVELHRLDPATVELKTDETTREPFYLVREGRKNVRHEYWDILHVRHDDGAPINLARNAIALAIDLERHAAKLFSNGARPSGILSTDAKTPAGLKNIAEMWNATFGDPSNTGKPAILPEGTNYQQTGLSSVDAQFEQMRRFQTEEIARTFRVPPTMLFDLTRGTWSNTEEMGHQFLTYTLRPWLKAWEWAYARVLLTPEERRTRFFEFITDDLLTVSFAQRAASYGQYRSMGVLTANEVRAGLNLPPLLGGDELQNPYTTTSASPAQASNDNPTKTEKDAA</sequence>
<dbReference type="InterPro" id="IPR006427">
    <property type="entry name" value="Portal_HK97"/>
</dbReference>
<name>A0A918VXL9_9HYPH</name>
<dbReference type="InterPro" id="IPR006944">
    <property type="entry name" value="Phage/GTA_portal"/>
</dbReference>
<evidence type="ECO:0000313" key="2">
    <source>
        <dbReference type="EMBL" id="GHA34944.1"/>
    </source>
</evidence>
<proteinExistence type="predicted"/>
<dbReference type="Gene3D" id="3.30.1120.70">
    <property type="match status" value="1"/>
</dbReference>
<evidence type="ECO:0000313" key="3">
    <source>
        <dbReference type="Proteomes" id="UP000646579"/>
    </source>
</evidence>
<dbReference type="EMBL" id="BMZE01000004">
    <property type="protein sequence ID" value="GHA34944.1"/>
    <property type="molecule type" value="Genomic_DNA"/>
</dbReference>
<comment type="caution">
    <text evidence="2">The sequence shown here is derived from an EMBL/GenBank/DDBJ whole genome shotgun (WGS) entry which is preliminary data.</text>
</comment>
<dbReference type="Proteomes" id="UP000646579">
    <property type="component" value="Unassembled WGS sequence"/>
</dbReference>
<dbReference type="Pfam" id="PF04860">
    <property type="entry name" value="Phage_portal"/>
    <property type="match status" value="1"/>
</dbReference>
<organism evidence="2 3">
    <name type="scientific">Devosia pacifica</name>
    <dbReference type="NCBI Taxonomy" id="1335967"/>
    <lineage>
        <taxon>Bacteria</taxon>
        <taxon>Pseudomonadati</taxon>
        <taxon>Pseudomonadota</taxon>
        <taxon>Alphaproteobacteria</taxon>
        <taxon>Hyphomicrobiales</taxon>
        <taxon>Devosiaceae</taxon>
        <taxon>Devosia</taxon>
    </lineage>
</organism>
<dbReference type="NCBIfam" id="TIGR01537">
    <property type="entry name" value="portal_HK97"/>
    <property type="match status" value="1"/>
</dbReference>
<reference evidence="2" key="1">
    <citation type="journal article" date="2014" name="Int. J. Syst. Evol. Microbiol.">
        <title>Complete genome sequence of Corynebacterium casei LMG S-19264T (=DSM 44701T), isolated from a smear-ripened cheese.</title>
        <authorList>
            <consortium name="US DOE Joint Genome Institute (JGI-PGF)"/>
            <person name="Walter F."/>
            <person name="Albersmeier A."/>
            <person name="Kalinowski J."/>
            <person name="Ruckert C."/>
        </authorList>
    </citation>
    <scope>NUCLEOTIDE SEQUENCE</scope>
    <source>
        <strain evidence="2">KCTC 32437</strain>
    </source>
</reference>